<dbReference type="InterPro" id="IPR036890">
    <property type="entry name" value="HATPase_C_sf"/>
</dbReference>
<evidence type="ECO:0000256" key="10">
    <source>
        <dbReference type="ARBA" id="ARBA00068150"/>
    </source>
</evidence>
<proteinExistence type="predicted"/>
<evidence type="ECO:0000256" key="4">
    <source>
        <dbReference type="ARBA" id="ARBA00022679"/>
    </source>
</evidence>
<evidence type="ECO:0000256" key="5">
    <source>
        <dbReference type="ARBA" id="ARBA00022741"/>
    </source>
</evidence>
<dbReference type="PROSITE" id="PS50109">
    <property type="entry name" value="HIS_KIN"/>
    <property type="match status" value="1"/>
</dbReference>
<keyword evidence="4" id="KW-0808">Transferase</keyword>
<evidence type="ECO:0000259" key="14">
    <source>
        <dbReference type="PROSITE" id="PS50110"/>
    </source>
</evidence>
<dbReference type="EMBL" id="FMWG01000011">
    <property type="protein sequence ID" value="SCZ71163.1"/>
    <property type="molecule type" value="Genomic_DNA"/>
</dbReference>
<keyword evidence="12" id="KW-0472">Membrane</keyword>
<evidence type="ECO:0000256" key="6">
    <source>
        <dbReference type="ARBA" id="ARBA00022777"/>
    </source>
</evidence>
<dbReference type="CDD" id="cd00082">
    <property type="entry name" value="HisKA"/>
    <property type="match status" value="1"/>
</dbReference>
<dbReference type="RefSeq" id="WP_090220560.1">
    <property type="nucleotide sequence ID" value="NZ_FMWG01000011.1"/>
</dbReference>
<dbReference type="SMART" id="SM00387">
    <property type="entry name" value="HATPase_c"/>
    <property type="match status" value="1"/>
</dbReference>
<keyword evidence="12" id="KW-0812">Transmembrane</keyword>
<comment type="subunit">
    <text evidence="9">At low DSF concentrations, interacts with RpfF.</text>
</comment>
<dbReference type="Proteomes" id="UP000198767">
    <property type="component" value="Unassembled WGS sequence"/>
</dbReference>
<dbReference type="GO" id="GO:0005524">
    <property type="term" value="F:ATP binding"/>
    <property type="evidence" value="ECO:0007669"/>
    <property type="project" value="UniProtKB-KW"/>
</dbReference>
<dbReference type="AlphaFoldDB" id="A0A1G5RAP3"/>
<dbReference type="PRINTS" id="PR00344">
    <property type="entry name" value="BCTRLSENSOR"/>
</dbReference>
<keyword evidence="3 11" id="KW-0597">Phosphoprotein</keyword>
<dbReference type="Gene3D" id="3.30.565.10">
    <property type="entry name" value="Histidine kinase-like ATPase, C-terminal domain"/>
    <property type="match status" value="1"/>
</dbReference>
<evidence type="ECO:0000256" key="9">
    <source>
        <dbReference type="ARBA" id="ARBA00064003"/>
    </source>
</evidence>
<keyword evidence="8" id="KW-0902">Two-component regulatory system</keyword>
<dbReference type="EC" id="2.7.13.3" evidence="2"/>
<evidence type="ECO:0000256" key="12">
    <source>
        <dbReference type="SAM" id="Phobius"/>
    </source>
</evidence>
<name>A0A1G5RAP3_9RHOB</name>
<evidence type="ECO:0000256" key="8">
    <source>
        <dbReference type="ARBA" id="ARBA00023012"/>
    </source>
</evidence>
<dbReference type="Pfam" id="PF02518">
    <property type="entry name" value="HATPase_c"/>
    <property type="match status" value="1"/>
</dbReference>
<dbReference type="SUPFAM" id="SSF47384">
    <property type="entry name" value="Homodimeric domain of signal transducing histidine kinase"/>
    <property type="match status" value="1"/>
</dbReference>
<dbReference type="Gene3D" id="1.10.287.130">
    <property type="match status" value="1"/>
</dbReference>
<keyword evidence="7" id="KW-0067">ATP-binding</keyword>
<dbReference type="InterPro" id="IPR003594">
    <property type="entry name" value="HATPase_dom"/>
</dbReference>
<dbReference type="InterPro" id="IPR004358">
    <property type="entry name" value="Sig_transdc_His_kin-like_C"/>
</dbReference>
<evidence type="ECO:0000256" key="11">
    <source>
        <dbReference type="PROSITE-ProRule" id="PRU00169"/>
    </source>
</evidence>
<evidence type="ECO:0000256" key="2">
    <source>
        <dbReference type="ARBA" id="ARBA00012438"/>
    </source>
</evidence>
<feature type="domain" description="Histidine kinase" evidence="13">
    <location>
        <begin position="277"/>
        <end position="496"/>
    </location>
</feature>
<keyword evidence="5" id="KW-0547">Nucleotide-binding</keyword>
<dbReference type="SMART" id="SM00448">
    <property type="entry name" value="REC"/>
    <property type="match status" value="1"/>
</dbReference>
<dbReference type="InterPro" id="IPR036097">
    <property type="entry name" value="HisK_dim/P_sf"/>
</dbReference>
<dbReference type="SUPFAM" id="SSF55874">
    <property type="entry name" value="ATPase domain of HSP90 chaperone/DNA topoisomerase II/histidine kinase"/>
    <property type="match status" value="1"/>
</dbReference>
<evidence type="ECO:0000313" key="16">
    <source>
        <dbReference type="Proteomes" id="UP000198767"/>
    </source>
</evidence>
<dbReference type="CDD" id="cd17546">
    <property type="entry name" value="REC_hyHK_CKI1_RcsC-like"/>
    <property type="match status" value="1"/>
</dbReference>
<feature type="transmembrane region" description="Helical" evidence="12">
    <location>
        <begin position="12"/>
        <end position="34"/>
    </location>
</feature>
<keyword evidence="6 15" id="KW-0418">Kinase</keyword>
<evidence type="ECO:0000256" key="7">
    <source>
        <dbReference type="ARBA" id="ARBA00022840"/>
    </source>
</evidence>
<evidence type="ECO:0000256" key="3">
    <source>
        <dbReference type="ARBA" id="ARBA00022553"/>
    </source>
</evidence>
<evidence type="ECO:0000259" key="13">
    <source>
        <dbReference type="PROSITE" id="PS50109"/>
    </source>
</evidence>
<reference evidence="15 16" key="1">
    <citation type="submission" date="2016-10" db="EMBL/GenBank/DDBJ databases">
        <authorList>
            <person name="de Groot N.N."/>
        </authorList>
    </citation>
    <scope>NUCLEOTIDE SEQUENCE [LARGE SCALE GENOMIC DNA]</scope>
    <source>
        <strain evidence="15 16">U95</strain>
    </source>
</reference>
<dbReference type="CDD" id="cd16922">
    <property type="entry name" value="HATPase_EvgS-ArcB-TorS-like"/>
    <property type="match status" value="1"/>
</dbReference>
<dbReference type="OrthoDB" id="9801651at2"/>
<dbReference type="InterPro" id="IPR005467">
    <property type="entry name" value="His_kinase_dom"/>
</dbReference>
<gene>
    <name evidence="15" type="ORF">SAMN04488118_111107</name>
</gene>
<keyword evidence="16" id="KW-1185">Reference proteome</keyword>
<sequence>MSIKRSIIQPILIFAIASFLAGLVASTSVILATIRQNAATQTALAISSEAEEIYHGIHEAQFYVQDVLSSNDRPHPNRLGAELNALVSNVNDNMHTLLNRPLPDELNTAVYDLLFSYSSWFKMVKSLLGLTPIQTPVSTEIINHRIIEITDNAEQVADLATTHASAEAERASQTIITGLLIGACVTFALMSMAIAYAYRKASDISNDILKISSRVVSLTSKEDMLDNHNGDELGAVNRAIDKLHDALLEKRRIAMNLRTEKLRAEAATATKSRFLATMSHEIRTPINGVLGMAEILNESGLTPEQRSYSETIQASSEALLRIVNDILDFSKLEAGKSQLLEQPFSLRDVVFDVATLVTPLADSKELDISLDMPEDIPSHYIGDSGRIRQVLLNIIGNAVKFTLKGHVDITLRHTPDAKYPLTIAIQDSGVGIPEDQIDHIFKAFEQVESTTARRFEGTGLGLAITNRLIEAMEGDLSARSTLGEGSCFTIHLDLPVSDMTDPERQELQAQLPNLENKHLVLVCPMSYAQDIRKRLFASWNMQLTILNSSAEIIPYLQHHSTDIVVVESQLSAVDARALCQSIWDLDIPTKLPIIFCSESKYVNELQHLKSLGPANALMKPVRNKYLLRSLLEMTSGEIVTKTIEPPVETQKPADTDFSQLHVLVAEDNRTNQLVLRKMLQPTGVQMTFCNDGQAAVDAARSGIFDMVLMDMSMPVMDGVQATRHIRALEDEMGLSPCPIIALTANVMDTDEQACRDAGMDDFLTKPVRKNLLLDRLRYWSKPTANGNLETKQVSGL</sequence>
<dbReference type="PANTHER" id="PTHR45339:SF5">
    <property type="entry name" value="HISTIDINE KINASE"/>
    <property type="match status" value="1"/>
</dbReference>
<organism evidence="15 16">
    <name type="scientific">Epibacterium ulvae</name>
    <dbReference type="NCBI Taxonomy" id="1156985"/>
    <lineage>
        <taxon>Bacteria</taxon>
        <taxon>Pseudomonadati</taxon>
        <taxon>Pseudomonadota</taxon>
        <taxon>Alphaproteobacteria</taxon>
        <taxon>Rhodobacterales</taxon>
        <taxon>Roseobacteraceae</taxon>
        <taxon>Epibacterium</taxon>
    </lineage>
</organism>
<dbReference type="PROSITE" id="PS50110">
    <property type="entry name" value="RESPONSE_REGULATORY"/>
    <property type="match status" value="1"/>
</dbReference>
<dbReference type="InterPro" id="IPR001789">
    <property type="entry name" value="Sig_transdc_resp-reg_receiver"/>
</dbReference>
<feature type="transmembrane region" description="Helical" evidence="12">
    <location>
        <begin position="175"/>
        <end position="198"/>
    </location>
</feature>
<dbReference type="InterPro" id="IPR011006">
    <property type="entry name" value="CheY-like_superfamily"/>
</dbReference>
<dbReference type="InterPro" id="IPR003661">
    <property type="entry name" value="HisK_dim/P_dom"/>
</dbReference>
<dbReference type="Gene3D" id="3.40.50.2300">
    <property type="match status" value="2"/>
</dbReference>
<dbReference type="PANTHER" id="PTHR45339">
    <property type="entry name" value="HYBRID SIGNAL TRANSDUCTION HISTIDINE KINASE J"/>
    <property type="match status" value="1"/>
</dbReference>
<dbReference type="FunFam" id="1.10.287.130:FF:000002">
    <property type="entry name" value="Two-component osmosensing histidine kinase"/>
    <property type="match status" value="1"/>
</dbReference>
<dbReference type="GO" id="GO:0000155">
    <property type="term" value="F:phosphorelay sensor kinase activity"/>
    <property type="evidence" value="ECO:0007669"/>
    <property type="project" value="InterPro"/>
</dbReference>
<accession>A0A1G5RAP3</accession>
<dbReference type="Pfam" id="PF00512">
    <property type="entry name" value="HisKA"/>
    <property type="match status" value="1"/>
</dbReference>
<dbReference type="STRING" id="1156985.SAMN04488118_111107"/>
<dbReference type="SUPFAM" id="SSF52172">
    <property type="entry name" value="CheY-like"/>
    <property type="match status" value="2"/>
</dbReference>
<protein>
    <recommendedName>
        <fullName evidence="10">Sensory/regulatory protein RpfC</fullName>
        <ecNumber evidence="2">2.7.13.3</ecNumber>
    </recommendedName>
</protein>
<dbReference type="FunFam" id="3.30.565.10:FF:000010">
    <property type="entry name" value="Sensor histidine kinase RcsC"/>
    <property type="match status" value="1"/>
</dbReference>
<dbReference type="Pfam" id="PF00072">
    <property type="entry name" value="Response_reg"/>
    <property type="match status" value="1"/>
</dbReference>
<dbReference type="SMART" id="SM00388">
    <property type="entry name" value="HisKA"/>
    <property type="match status" value="1"/>
</dbReference>
<comment type="catalytic activity">
    <reaction evidence="1">
        <text>ATP + protein L-histidine = ADP + protein N-phospho-L-histidine.</text>
        <dbReference type="EC" id="2.7.13.3"/>
    </reaction>
</comment>
<evidence type="ECO:0000313" key="15">
    <source>
        <dbReference type="EMBL" id="SCZ71163.1"/>
    </source>
</evidence>
<evidence type="ECO:0000256" key="1">
    <source>
        <dbReference type="ARBA" id="ARBA00000085"/>
    </source>
</evidence>
<feature type="domain" description="Response regulatory" evidence="14">
    <location>
        <begin position="661"/>
        <end position="780"/>
    </location>
</feature>
<keyword evidence="12" id="KW-1133">Transmembrane helix</keyword>
<feature type="modified residue" description="4-aspartylphosphate" evidence="11">
    <location>
        <position position="710"/>
    </location>
</feature>